<feature type="region of interest" description="Disordered" evidence="1">
    <location>
        <begin position="289"/>
        <end position="330"/>
    </location>
</feature>
<dbReference type="Proteomes" id="UP000799423">
    <property type="component" value="Unassembled WGS sequence"/>
</dbReference>
<keyword evidence="3" id="KW-1185">Reference proteome</keyword>
<dbReference type="OrthoDB" id="3788067at2759"/>
<evidence type="ECO:0000313" key="2">
    <source>
        <dbReference type="EMBL" id="KAF2845363.1"/>
    </source>
</evidence>
<accession>A0A6A7AQL8</accession>
<evidence type="ECO:0000313" key="3">
    <source>
        <dbReference type="Proteomes" id="UP000799423"/>
    </source>
</evidence>
<evidence type="ECO:0008006" key="4">
    <source>
        <dbReference type="Google" id="ProtNLM"/>
    </source>
</evidence>
<feature type="compositionally biased region" description="Low complexity" evidence="1">
    <location>
        <begin position="307"/>
        <end position="319"/>
    </location>
</feature>
<proteinExistence type="predicted"/>
<organism evidence="2 3">
    <name type="scientific">Plenodomus tracheiphilus IPT5</name>
    <dbReference type="NCBI Taxonomy" id="1408161"/>
    <lineage>
        <taxon>Eukaryota</taxon>
        <taxon>Fungi</taxon>
        <taxon>Dikarya</taxon>
        <taxon>Ascomycota</taxon>
        <taxon>Pezizomycotina</taxon>
        <taxon>Dothideomycetes</taxon>
        <taxon>Pleosporomycetidae</taxon>
        <taxon>Pleosporales</taxon>
        <taxon>Pleosporineae</taxon>
        <taxon>Leptosphaeriaceae</taxon>
        <taxon>Plenodomus</taxon>
    </lineage>
</organism>
<protein>
    <recommendedName>
        <fullName evidence="4">BTB domain-containing protein</fullName>
    </recommendedName>
</protein>
<dbReference type="AlphaFoldDB" id="A0A6A7AQL8"/>
<sequence length="521" mass="58280">MTSRFLLRRLPALHQNTMITFVLSGRTTLSEHLPSETIDVPLAIASRSPQLLAVIERHISNPNTIPLPSVDPAGFKLFLDYLNSASKTLPLFAFPTTLYCSLRECIDLIYAHIVGGTLKEPEFQDYVIDEMSQILSPKQSLDQKILDVVFVDRKVSDVLKKFVMDKMFAEDRKLVSMLRGGYEDVSYATDGTSECEYHVHNKGACYRRTSAIKASKEMGKGKLWCADEDPELQARAEYCLSHIKDTSIGKMHRNDVTTKRIERVNHQHRRRSSERMHTLKLDDHDLCMRQGGSSGMDSEKPLPALPTSSNSSTVSLSSTERPSIFPTSNRDSEYTAAWTNKSQSDSHAGLYPVATADANVRDIVAECLDRFTRSSSAMETTHREDTFGTSSTVKRPAVPCIFDVPLSLKPGSPPTSPSNQDFLAGQLRSSTELFPCLIGNLGSPVATYAAPSFVRRSSLYLPPLVKRKAVPPRGNDWLEQWDRLHALRGTEGFGQRRSVKQERRSLLHDIADSIRRPAHQT</sequence>
<reference evidence="2" key="1">
    <citation type="submission" date="2020-01" db="EMBL/GenBank/DDBJ databases">
        <authorList>
            <consortium name="DOE Joint Genome Institute"/>
            <person name="Haridas S."/>
            <person name="Albert R."/>
            <person name="Binder M."/>
            <person name="Bloem J."/>
            <person name="Labutti K."/>
            <person name="Salamov A."/>
            <person name="Andreopoulos B."/>
            <person name="Baker S.E."/>
            <person name="Barry K."/>
            <person name="Bills G."/>
            <person name="Bluhm B.H."/>
            <person name="Cannon C."/>
            <person name="Castanera R."/>
            <person name="Culley D.E."/>
            <person name="Daum C."/>
            <person name="Ezra D."/>
            <person name="Gonzalez J.B."/>
            <person name="Henrissat B."/>
            <person name="Kuo A."/>
            <person name="Liang C."/>
            <person name="Lipzen A."/>
            <person name="Lutzoni F."/>
            <person name="Magnuson J."/>
            <person name="Mondo S."/>
            <person name="Nolan M."/>
            <person name="Ohm R."/>
            <person name="Pangilinan J."/>
            <person name="Park H.-J."/>
            <person name="Ramirez L."/>
            <person name="Alfaro M."/>
            <person name="Sun H."/>
            <person name="Tritt A."/>
            <person name="Yoshinaga Y."/>
            <person name="Zwiers L.-H."/>
            <person name="Turgeon B.G."/>
            <person name="Goodwin S.B."/>
            <person name="Spatafora J.W."/>
            <person name="Crous P.W."/>
            <person name="Grigoriev I.V."/>
        </authorList>
    </citation>
    <scope>NUCLEOTIDE SEQUENCE</scope>
    <source>
        <strain evidence="2">IPT5</strain>
    </source>
</reference>
<evidence type="ECO:0000256" key="1">
    <source>
        <dbReference type="SAM" id="MobiDB-lite"/>
    </source>
</evidence>
<dbReference type="EMBL" id="MU006348">
    <property type="protein sequence ID" value="KAF2845363.1"/>
    <property type="molecule type" value="Genomic_DNA"/>
</dbReference>
<name>A0A6A7AQL8_9PLEO</name>
<gene>
    <name evidence="2" type="ORF">T440DRAFT_545032</name>
</gene>